<evidence type="ECO:0000256" key="1">
    <source>
        <dbReference type="SAM" id="MobiDB-lite"/>
    </source>
</evidence>
<evidence type="ECO:0000259" key="2">
    <source>
        <dbReference type="Pfam" id="PF20209"/>
    </source>
</evidence>
<dbReference type="Proteomes" id="UP000694920">
    <property type="component" value="Unplaced"/>
</dbReference>
<name>A0AAJ7RPW7_CEPCN</name>
<feature type="non-terminal residue" evidence="4">
    <location>
        <position position="1"/>
    </location>
</feature>
<dbReference type="RefSeq" id="XP_024944920.1">
    <property type="nucleotide sequence ID" value="XM_025089152.1"/>
</dbReference>
<feature type="region of interest" description="Disordered" evidence="1">
    <location>
        <begin position="160"/>
        <end position="181"/>
    </location>
</feature>
<feature type="domain" description="DUF6570" evidence="2">
    <location>
        <begin position="25"/>
        <end position="154"/>
    </location>
</feature>
<dbReference type="KEGG" id="ccin:112494970"/>
<evidence type="ECO:0000313" key="3">
    <source>
        <dbReference type="Proteomes" id="UP000694920"/>
    </source>
</evidence>
<sequence>RTFLPDVDPHSIAVCSTCRSSIHKKSIPNMAVYNGFEYPTIPANLQNCLLDLVFERLISPRIPFMQIRRLRHVHGQYGIYGQVINVPVEVNTMVNKLSRKTNDDHCIYVHIKRKKIHKSSFLHGLINKRIIKEWLQYLVNTPLYITYNITIDDQFFDNKNDEELPLDDPNENNEENDGNDLENIPIEESLLAQQQTVNFGSFEKDLLLLPS</sequence>
<protein>
    <submittedName>
        <fullName evidence="4">Uncharacterized protein LOC112494970</fullName>
    </submittedName>
</protein>
<dbReference type="InterPro" id="IPR046700">
    <property type="entry name" value="DUF6570"/>
</dbReference>
<reference evidence="4" key="1">
    <citation type="submission" date="2025-08" db="UniProtKB">
        <authorList>
            <consortium name="RefSeq"/>
        </authorList>
    </citation>
    <scope>IDENTIFICATION</scope>
</reference>
<gene>
    <name evidence="4" type="primary">LOC112494970</name>
</gene>
<proteinExistence type="predicted"/>
<feature type="compositionally biased region" description="Acidic residues" evidence="1">
    <location>
        <begin position="163"/>
        <end position="180"/>
    </location>
</feature>
<dbReference type="GeneID" id="112494970"/>
<accession>A0AAJ7RPW7</accession>
<dbReference type="Pfam" id="PF20209">
    <property type="entry name" value="DUF6570"/>
    <property type="match status" value="1"/>
</dbReference>
<evidence type="ECO:0000313" key="4">
    <source>
        <dbReference type="RefSeq" id="XP_024944920.1"/>
    </source>
</evidence>
<dbReference type="AlphaFoldDB" id="A0AAJ7RPW7"/>
<organism evidence="3 4">
    <name type="scientific">Cephus cinctus</name>
    <name type="common">Wheat stem sawfly</name>
    <dbReference type="NCBI Taxonomy" id="211228"/>
    <lineage>
        <taxon>Eukaryota</taxon>
        <taxon>Metazoa</taxon>
        <taxon>Ecdysozoa</taxon>
        <taxon>Arthropoda</taxon>
        <taxon>Hexapoda</taxon>
        <taxon>Insecta</taxon>
        <taxon>Pterygota</taxon>
        <taxon>Neoptera</taxon>
        <taxon>Endopterygota</taxon>
        <taxon>Hymenoptera</taxon>
        <taxon>Cephoidea</taxon>
        <taxon>Cephidae</taxon>
        <taxon>Cephus</taxon>
    </lineage>
</organism>
<keyword evidence="3" id="KW-1185">Reference proteome</keyword>